<proteinExistence type="predicted"/>
<organism evidence="2 3">
    <name type="scientific">Bosea rubneri</name>
    <dbReference type="NCBI Taxonomy" id="3075434"/>
    <lineage>
        <taxon>Bacteria</taxon>
        <taxon>Pseudomonadati</taxon>
        <taxon>Pseudomonadota</taxon>
        <taxon>Alphaproteobacteria</taxon>
        <taxon>Hyphomicrobiales</taxon>
        <taxon>Boseaceae</taxon>
        <taxon>Bosea</taxon>
    </lineage>
</organism>
<gene>
    <name evidence="2" type="ORF">RKE40_29120</name>
</gene>
<evidence type="ECO:0000313" key="2">
    <source>
        <dbReference type="EMBL" id="MDU0343962.1"/>
    </source>
</evidence>
<feature type="signal peptide" evidence="1">
    <location>
        <begin position="1"/>
        <end position="27"/>
    </location>
</feature>
<sequence>MLSLWKSVAAGAIVAAAISAAASPASACVMTPMGPAIMTPMGLQPCPVPVFVPPPPVFVPPPVFAPPPVFMPPGPQQIPAPYPQPAVYNETTLPAEVGIARHCMERFGFEEAALNCTANAVIDRQLGSTGRIARKCLEQNGATLGAAKCTAFGLMLKEANPETQMAAECVAQYGVSKVAVACAATRLTVAEFDKCKNGIGSQNGCFGPNNTLRRAIEDNLEAARRESSVPGAVIRAGTGVSVDAIRQNGVLGGKNSEARKICNGVAGVFGGRC</sequence>
<evidence type="ECO:0000256" key="1">
    <source>
        <dbReference type="SAM" id="SignalP"/>
    </source>
</evidence>
<protein>
    <submittedName>
        <fullName evidence="2">Uncharacterized protein</fullName>
    </submittedName>
</protein>
<name>A0ABU3SHT2_9HYPH</name>
<reference evidence="2 3" key="1">
    <citation type="submission" date="2023-09" db="EMBL/GenBank/DDBJ databases">
        <title>Whole genome shotgun sequencing (WGS) of Bosea sp. ZW T0_25, isolated from stored onions (Allium cepa).</title>
        <authorList>
            <person name="Stoll D.A."/>
            <person name="Huch M."/>
        </authorList>
    </citation>
    <scope>NUCLEOTIDE SEQUENCE [LARGE SCALE GENOMIC DNA]</scope>
    <source>
        <strain evidence="2 3">ZW T0_25</strain>
    </source>
</reference>
<dbReference type="RefSeq" id="WP_316021654.1">
    <property type="nucleotide sequence ID" value="NZ_JAWDID010000100.1"/>
</dbReference>
<dbReference type="Proteomes" id="UP001254257">
    <property type="component" value="Unassembled WGS sequence"/>
</dbReference>
<accession>A0ABU3SHT2</accession>
<keyword evidence="1" id="KW-0732">Signal</keyword>
<dbReference type="EMBL" id="JAWDID010000100">
    <property type="protein sequence ID" value="MDU0343962.1"/>
    <property type="molecule type" value="Genomic_DNA"/>
</dbReference>
<evidence type="ECO:0000313" key="3">
    <source>
        <dbReference type="Proteomes" id="UP001254257"/>
    </source>
</evidence>
<comment type="caution">
    <text evidence="2">The sequence shown here is derived from an EMBL/GenBank/DDBJ whole genome shotgun (WGS) entry which is preliminary data.</text>
</comment>
<feature type="chain" id="PRO_5046825786" evidence="1">
    <location>
        <begin position="28"/>
        <end position="273"/>
    </location>
</feature>
<keyword evidence="3" id="KW-1185">Reference proteome</keyword>